<evidence type="ECO:0000313" key="2">
    <source>
        <dbReference type="EMBL" id="MBD3869382.1"/>
    </source>
</evidence>
<keyword evidence="1" id="KW-0812">Transmembrane</keyword>
<feature type="transmembrane region" description="Helical" evidence="1">
    <location>
        <begin position="360"/>
        <end position="379"/>
    </location>
</feature>
<organism evidence="2 3">
    <name type="scientific">Candidatus Polarisedimenticola svalbardensis</name>
    <dbReference type="NCBI Taxonomy" id="2886004"/>
    <lineage>
        <taxon>Bacteria</taxon>
        <taxon>Pseudomonadati</taxon>
        <taxon>Acidobacteriota</taxon>
        <taxon>Candidatus Polarisedimenticolia</taxon>
        <taxon>Candidatus Polarisedimenticolales</taxon>
        <taxon>Candidatus Polarisedimenticolaceae</taxon>
        <taxon>Candidatus Polarisedimenticola</taxon>
    </lineage>
</organism>
<comment type="caution">
    <text evidence="2">The sequence shown here is derived from an EMBL/GenBank/DDBJ whole genome shotgun (WGS) entry which is preliminary data.</text>
</comment>
<feature type="transmembrane region" description="Helical" evidence="1">
    <location>
        <begin position="179"/>
        <end position="199"/>
    </location>
</feature>
<feature type="transmembrane region" description="Helical" evidence="1">
    <location>
        <begin position="53"/>
        <end position="75"/>
    </location>
</feature>
<feature type="transmembrane region" description="Helical" evidence="1">
    <location>
        <begin position="219"/>
        <end position="239"/>
    </location>
</feature>
<dbReference type="Proteomes" id="UP000648239">
    <property type="component" value="Unassembled WGS sequence"/>
</dbReference>
<keyword evidence="1" id="KW-1133">Transmembrane helix</keyword>
<gene>
    <name evidence="2" type="ORF">IFK94_14775</name>
</gene>
<accession>A0A8J6XVI9</accession>
<keyword evidence="1" id="KW-0472">Membrane</keyword>
<dbReference type="EMBL" id="JACXWD010000081">
    <property type="protein sequence ID" value="MBD3869382.1"/>
    <property type="molecule type" value="Genomic_DNA"/>
</dbReference>
<feature type="transmembrane region" description="Helical" evidence="1">
    <location>
        <begin position="29"/>
        <end position="47"/>
    </location>
</feature>
<evidence type="ECO:0000313" key="3">
    <source>
        <dbReference type="Proteomes" id="UP000648239"/>
    </source>
</evidence>
<name>A0A8J6XVI9_9BACT</name>
<feature type="transmembrane region" description="Helical" evidence="1">
    <location>
        <begin position="329"/>
        <end position="348"/>
    </location>
</feature>
<evidence type="ECO:0008006" key="4">
    <source>
        <dbReference type="Google" id="ProtNLM"/>
    </source>
</evidence>
<dbReference type="PANTHER" id="PTHR43044:SF1">
    <property type="entry name" value="QUINOL:CYTOCHROME C OXIDOREDUCTASE QUINONE-BINDING SUBUNIT 2"/>
    <property type="match status" value="1"/>
</dbReference>
<feature type="non-terminal residue" evidence="2">
    <location>
        <position position="390"/>
    </location>
</feature>
<feature type="transmembrane region" description="Helical" evidence="1">
    <location>
        <begin position="298"/>
        <end position="317"/>
    </location>
</feature>
<sequence length="390" mass="42970">MSSLRGIARGIPGTETWERTFTSRSLTRVLLVVAALAGLVTFAGIILAPERTWPNLLIAAMFWVGLALGGMLFLATQAVSSGGWFTTFKRIPEAAAATLPYGAILMIMTLIGGMSVLFEWSHVETVLADPILSGKSSWLNVPFFLTRAVAVLVIWSVFQMVMRRISLRQDREGGTAGNLRFRTVSALFLVTFAITFSVASFDWLMSLEPHWFSTLFAGYQFAGTFVSGLAFITVAVILLRRSGALAGLVNENHLQDLGKLLLGFSSFWAYLWFSQYVLIWYSNLPEEVTWFQSRHSGAWAVLSAVNGLVNWVVPFLILLPRSSKRNESLLLKVAGLLLVGHWLDLYLTVQPALRPEAPVLGIWELAPVVAAGALFILTFRRSLASAELIP</sequence>
<reference evidence="2 3" key="1">
    <citation type="submission" date="2020-08" db="EMBL/GenBank/DDBJ databases">
        <title>Acidobacteriota in marine sediments use diverse sulfur dissimilation pathways.</title>
        <authorList>
            <person name="Wasmund K."/>
        </authorList>
    </citation>
    <scope>NUCLEOTIDE SEQUENCE [LARGE SCALE GENOMIC DNA]</scope>
    <source>
        <strain evidence="2">MAG AM4</strain>
    </source>
</reference>
<feature type="transmembrane region" description="Helical" evidence="1">
    <location>
        <begin position="260"/>
        <end position="278"/>
    </location>
</feature>
<evidence type="ECO:0000256" key="1">
    <source>
        <dbReference type="SAM" id="Phobius"/>
    </source>
</evidence>
<dbReference type="AlphaFoldDB" id="A0A8J6XVI9"/>
<protein>
    <recommendedName>
        <fullName evidence="4">Quinol:cytochrome C oxidoreductase</fullName>
    </recommendedName>
</protein>
<feature type="transmembrane region" description="Helical" evidence="1">
    <location>
        <begin position="96"/>
        <end position="118"/>
    </location>
</feature>
<dbReference type="PANTHER" id="PTHR43044">
    <property type="match status" value="1"/>
</dbReference>
<feature type="transmembrane region" description="Helical" evidence="1">
    <location>
        <begin position="138"/>
        <end position="158"/>
    </location>
</feature>
<proteinExistence type="predicted"/>